<reference evidence="1 2" key="1">
    <citation type="submission" date="2014-04" db="EMBL/GenBank/DDBJ databases">
        <authorList>
            <consortium name="DOE Joint Genome Institute"/>
            <person name="Kuo A."/>
            <person name="Ruytinx J."/>
            <person name="Rineau F."/>
            <person name="Colpaert J."/>
            <person name="Kohler A."/>
            <person name="Nagy L.G."/>
            <person name="Floudas D."/>
            <person name="Copeland A."/>
            <person name="Barry K.W."/>
            <person name="Cichocki N."/>
            <person name="Veneault-Fourrey C."/>
            <person name="LaButti K."/>
            <person name="Lindquist E.A."/>
            <person name="Lipzen A."/>
            <person name="Lundell T."/>
            <person name="Morin E."/>
            <person name="Murat C."/>
            <person name="Sun H."/>
            <person name="Tunlid A."/>
            <person name="Henrissat B."/>
            <person name="Grigoriev I.V."/>
            <person name="Hibbett D.S."/>
            <person name="Martin F."/>
            <person name="Nordberg H.P."/>
            <person name="Cantor M.N."/>
            <person name="Hua S.X."/>
        </authorList>
    </citation>
    <scope>NUCLEOTIDE SEQUENCE [LARGE SCALE GENOMIC DNA]</scope>
    <source>
        <strain evidence="1 2">UH-Slu-Lm8-n1</strain>
    </source>
</reference>
<protein>
    <submittedName>
        <fullName evidence="1">Uncharacterized protein</fullName>
    </submittedName>
</protein>
<name>A0A0D0AN10_9AGAM</name>
<organism evidence="1 2">
    <name type="scientific">Suillus luteus UH-Slu-Lm8-n1</name>
    <dbReference type="NCBI Taxonomy" id="930992"/>
    <lineage>
        <taxon>Eukaryota</taxon>
        <taxon>Fungi</taxon>
        <taxon>Dikarya</taxon>
        <taxon>Basidiomycota</taxon>
        <taxon>Agaricomycotina</taxon>
        <taxon>Agaricomycetes</taxon>
        <taxon>Agaricomycetidae</taxon>
        <taxon>Boletales</taxon>
        <taxon>Suillineae</taxon>
        <taxon>Suillaceae</taxon>
        <taxon>Suillus</taxon>
    </lineage>
</organism>
<accession>A0A0D0AN10</accession>
<evidence type="ECO:0000313" key="2">
    <source>
        <dbReference type="Proteomes" id="UP000054485"/>
    </source>
</evidence>
<dbReference type="AlphaFoldDB" id="A0A0D0AN10"/>
<dbReference type="HOGENOM" id="CLU_2514154_0_0_1"/>
<evidence type="ECO:0000313" key="1">
    <source>
        <dbReference type="EMBL" id="KIK35612.1"/>
    </source>
</evidence>
<sequence length="85" mass="9599">MVTARFPIAHASVWVTLTQFQFQVLKSENWRKALAGCLRSSQDRQTASVADWLDLVSNRFLILDMVFTACGDSLECRAFTEGTKI</sequence>
<proteinExistence type="predicted"/>
<dbReference type="Proteomes" id="UP000054485">
    <property type="component" value="Unassembled WGS sequence"/>
</dbReference>
<dbReference type="InParanoid" id="A0A0D0AN10"/>
<reference evidence="2" key="2">
    <citation type="submission" date="2015-01" db="EMBL/GenBank/DDBJ databases">
        <title>Evolutionary Origins and Diversification of the Mycorrhizal Mutualists.</title>
        <authorList>
            <consortium name="DOE Joint Genome Institute"/>
            <consortium name="Mycorrhizal Genomics Consortium"/>
            <person name="Kohler A."/>
            <person name="Kuo A."/>
            <person name="Nagy L.G."/>
            <person name="Floudas D."/>
            <person name="Copeland A."/>
            <person name="Barry K.W."/>
            <person name="Cichocki N."/>
            <person name="Veneault-Fourrey C."/>
            <person name="LaButti K."/>
            <person name="Lindquist E.A."/>
            <person name="Lipzen A."/>
            <person name="Lundell T."/>
            <person name="Morin E."/>
            <person name="Murat C."/>
            <person name="Riley R."/>
            <person name="Ohm R."/>
            <person name="Sun H."/>
            <person name="Tunlid A."/>
            <person name="Henrissat B."/>
            <person name="Grigoriev I.V."/>
            <person name="Hibbett D.S."/>
            <person name="Martin F."/>
        </authorList>
    </citation>
    <scope>NUCLEOTIDE SEQUENCE [LARGE SCALE GENOMIC DNA]</scope>
    <source>
        <strain evidence="2">UH-Slu-Lm8-n1</strain>
    </source>
</reference>
<gene>
    <name evidence="1" type="ORF">CY34DRAFT_812016</name>
</gene>
<keyword evidence="2" id="KW-1185">Reference proteome</keyword>
<dbReference type="EMBL" id="KN835606">
    <property type="protein sequence ID" value="KIK35612.1"/>
    <property type="molecule type" value="Genomic_DNA"/>
</dbReference>